<comment type="caution">
    <text evidence="2">The sequence shown here is derived from an EMBL/GenBank/DDBJ whole genome shotgun (WGS) entry which is preliminary data.</text>
</comment>
<dbReference type="Pfam" id="PF26642">
    <property type="entry name" value="XAC0095_dom"/>
    <property type="match status" value="1"/>
</dbReference>
<dbReference type="EMBL" id="BMJA01000001">
    <property type="protein sequence ID" value="GGA19528.1"/>
    <property type="molecule type" value="Genomic_DNA"/>
</dbReference>
<evidence type="ECO:0000313" key="2">
    <source>
        <dbReference type="EMBL" id="GGA19528.1"/>
    </source>
</evidence>
<dbReference type="InterPro" id="IPR058099">
    <property type="entry name" value="T3SS_XAC0095_dom"/>
</dbReference>
<keyword evidence="3" id="KW-1185">Reference proteome</keyword>
<reference evidence="3" key="1">
    <citation type="journal article" date="2019" name="Int. J. Syst. Evol. Microbiol.">
        <title>The Global Catalogue of Microorganisms (GCM) 10K type strain sequencing project: providing services to taxonomists for standard genome sequencing and annotation.</title>
        <authorList>
            <consortium name="The Broad Institute Genomics Platform"/>
            <consortium name="The Broad Institute Genome Sequencing Center for Infectious Disease"/>
            <person name="Wu L."/>
            <person name="Ma J."/>
        </authorList>
    </citation>
    <scope>NUCLEOTIDE SEQUENCE [LARGE SCALE GENOMIC DNA]</scope>
    <source>
        <strain evidence="3">CGMCC 1.15439</strain>
    </source>
</reference>
<evidence type="ECO:0000259" key="1">
    <source>
        <dbReference type="Pfam" id="PF26642"/>
    </source>
</evidence>
<evidence type="ECO:0000313" key="3">
    <source>
        <dbReference type="Proteomes" id="UP000620046"/>
    </source>
</evidence>
<dbReference type="RefSeq" id="WP_188792634.1">
    <property type="nucleotide sequence ID" value="NZ_BMJA01000001.1"/>
</dbReference>
<dbReference type="Proteomes" id="UP000620046">
    <property type="component" value="Unassembled WGS sequence"/>
</dbReference>
<dbReference type="NCBIfam" id="NF047335">
    <property type="entry name" value="T3SS_XAC0095"/>
    <property type="match status" value="1"/>
</dbReference>
<name>A0ABQ1FLD3_9GAMM</name>
<feature type="domain" description="XAC0095-like" evidence="1">
    <location>
        <begin position="14"/>
        <end position="76"/>
    </location>
</feature>
<gene>
    <name evidence="2" type="ORF">GCM10010981_04420</name>
</gene>
<organism evidence="2 3">
    <name type="scientific">Dyella nitratireducens</name>
    <dbReference type="NCBI Taxonomy" id="1849580"/>
    <lineage>
        <taxon>Bacteria</taxon>
        <taxon>Pseudomonadati</taxon>
        <taxon>Pseudomonadota</taxon>
        <taxon>Gammaproteobacteria</taxon>
        <taxon>Lysobacterales</taxon>
        <taxon>Rhodanobacteraceae</taxon>
        <taxon>Dyella</taxon>
    </lineage>
</organism>
<sequence length="90" mass="10513">MENMQGEPRGPQLYLLSQDGYEILKRLLNMLNVMAHITYNEENAVDDNTTMTIGRAELYFIFQAIILQVDDVLECLGNENWLETESRTWQ</sequence>
<proteinExistence type="predicted"/>
<accession>A0ABQ1FLD3</accession>
<protein>
    <recommendedName>
        <fullName evidence="1">XAC0095-like domain-containing protein</fullName>
    </recommendedName>
</protein>